<accession>A0A7Z0EEK4</accession>
<keyword evidence="2" id="KW-1185">Reference proteome</keyword>
<dbReference type="AlphaFoldDB" id="A0A7Z0EEK4"/>
<dbReference type="RefSeq" id="WP_179578264.1">
    <property type="nucleotide sequence ID" value="NZ_JACCFM010000001.1"/>
</dbReference>
<protein>
    <recommendedName>
        <fullName evidence="3">Asp23/Gls24 family envelope stress response protein</fullName>
    </recommendedName>
</protein>
<name>A0A7Z0EEK4_9MICO</name>
<evidence type="ECO:0000313" key="2">
    <source>
        <dbReference type="Proteomes" id="UP000537260"/>
    </source>
</evidence>
<reference evidence="1 2" key="1">
    <citation type="submission" date="2020-07" db="EMBL/GenBank/DDBJ databases">
        <title>Sequencing the genomes of 1000 actinobacteria strains.</title>
        <authorList>
            <person name="Klenk H.-P."/>
        </authorList>
    </citation>
    <scope>NUCLEOTIDE SEQUENCE [LARGE SCALE GENOMIC DNA]</scope>
    <source>
        <strain evidence="1 2">LI1</strain>
    </source>
</reference>
<dbReference type="EMBL" id="JACCFM010000001">
    <property type="protein sequence ID" value="NYJ19502.1"/>
    <property type="molecule type" value="Genomic_DNA"/>
</dbReference>
<organism evidence="1 2">
    <name type="scientific">Glaciibacter psychrotolerans</name>
    <dbReference type="NCBI Taxonomy" id="670054"/>
    <lineage>
        <taxon>Bacteria</taxon>
        <taxon>Bacillati</taxon>
        <taxon>Actinomycetota</taxon>
        <taxon>Actinomycetes</taxon>
        <taxon>Micrococcales</taxon>
        <taxon>Microbacteriaceae</taxon>
        <taxon>Glaciibacter</taxon>
    </lineage>
</organism>
<comment type="caution">
    <text evidence="1">The sequence shown here is derived from an EMBL/GenBank/DDBJ whole genome shotgun (WGS) entry which is preliminary data.</text>
</comment>
<evidence type="ECO:0000313" key="1">
    <source>
        <dbReference type="EMBL" id="NYJ19502.1"/>
    </source>
</evidence>
<dbReference type="Proteomes" id="UP000537260">
    <property type="component" value="Unassembled WGS sequence"/>
</dbReference>
<proteinExistence type="predicted"/>
<gene>
    <name evidence="1" type="ORF">HNR05_001293</name>
</gene>
<sequence length="110" mass="11384">MVDATTLPSRLTAAIERIPGVVGVYPSEGATDTAARKIRSGLGARSVPPAHVSVRLEDNNLAIHANVAVSAQIPTPLTTTLVVAAIRELLRGAVGTTVHTTITLTVNRIA</sequence>
<evidence type="ECO:0008006" key="3">
    <source>
        <dbReference type="Google" id="ProtNLM"/>
    </source>
</evidence>